<dbReference type="CDD" id="cd00146">
    <property type="entry name" value="PKD"/>
    <property type="match status" value="1"/>
</dbReference>
<evidence type="ECO:0000313" key="8">
    <source>
        <dbReference type="Proteomes" id="UP000554837"/>
    </source>
</evidence>
<dbReference type="GO" id="GO:0006508">
    <property type="term" value="P:proteolysis"/>
    <property type="evidence" value="ECO:0007669"/>
    <property type="project" value="InterPro"/>
</dbReference>
<dbReference type="AlphaFoldDB" id="A0A840S8C0"/>
<dbReference type="SMART" id="SM00631">
    <property type="entry name" value="Zn_pept"/>
    <property type="match status" value="1"/>
</dbReference>
<dbReference type="EMBL" id="JACHHO010000006">
    <property type="protein sequence ID" value="MBB5205862.1"/>
    <property type="molecule type" value="Genomic_DNA"/>
</dbReference>
<evidence type="ECO:0000256" key="3">
    <source>
        <dbReference type="PROSITE-ProRule" id="PRU01379"/>
    </source>
</evidence>
<dbReference type="PANTHER" id="PTHR11705">
    <property type="entry name" value="PROTEASE FAMILY M14 CARBOXYPEPTIDASE A,B"/>
    <property type="match status" value="1"/>
</dbReference>
<dbReference type="PRINTS" id="PR00765">
    <property type="entry name" value="CRBOXYPTASEA"/>
</dbReference>
<keyword evidence="8" id="KW-1185">Reference proteome</keyword>
<dbReference type="SMART" id="SM00089">
    <property type="entry name" value="PKD"/>
    <property type="match status" value="1"/>
</dbReference>
<feature type="chain" id="PRO_5032469912" evidence="4">
    <location>
        <begin position="25"/>
        <end position="777"/>
    </location>
</feature>
<dbReference type="RefSeq" id="WP_175423565.1">
    <property type="nucleotide sequence ID" value="NZ_CP040709.1"/>
</dbReference>
<evidence type="ECO:0000256" key="2">
    <source>
        <dbReference type="ARBA" id="ARBA00005988"/>
    </source>
</evidence>
<dbReference type="GO" id="GO:0004181">
    <property type="term" value="F:metallocarboxypeptidase activity"/>
    <property type="evidence" value="ECO:0007669"/>
    <property type="project" value="InterPro"/>
</dbReference>
<dbReference type="Gene3D" id="3.40.630.10">
    <property type="entry name" value="Zn peptidases"/>
    <property type="match status" value="1"/>
</dbReference>
<sequence>MKKLPLSPLMAALAAVFLSPTAWSGPGHQHASSPEMTQLRAQELARKPQIFELHHPDASMRRKAAITYHHAVLENPGPYLVLELDAAEQADLRRFGFTLKPAQDFIARRDGLLQDLQRRAASGGRATVQSIPSYSCYETVEETFAAAEGFVSAKPGLASWIDIGDSWEKTTGSGGYDLKVLKLTNSAVPAPVGGKPKLFINSAIHAREYTTAPLVLEFARWLVNGHGVDADASWILDHHEVHLLLHTNPDGRKRAEGGLSWRKNTNNNYCANTNTRGADLNRNFSFGWNSTGGTGSSGTACNETYRGPSAGSEPEIQSLQAYVRSIFPDRRGPNKTDAAPADTSGIHLDIHSYSRLVLWPWGDTSTPAPNGTALQTLGRKFAFHNGYTPQQSIGLYATDGTSDGISYGELGVAAYTFELGTSFFESCTNYNNTIKPGNMPALIYAAKVVRTPYITPAGPDITSLALGQGASGGGVTAGTAVSLTAAASDARFSSANGTEATQAIAAAEYYIDTPPWLPGAVAVPVAAADGSFNAVTENLTATIPTAGLAVGKHTVYLRARDAGGAWGAFSAAFLNITNGTPVLDANFTASCNGLSCSFNGSASGGSPSSYAWNFGDGGTASGVTAARTYAAAGSYNVSLTVGNGSATNTETQTVVITDASTIVNEVESNNTRASATPVTPPKAIVPGSLSTTTDTDYFSVQLPAGATLTATLSAAAGVDYDLYIYNSSGSTLASSTLGAGQVDTASSTNTGSSTALRYVRVRYYSGGAGSYSLKLER</sequence>
<gene>
    <name evidence="7" type="ORF">HNQ51_003193</name>
</gene>
<feature type="signal peptide" evidence="4">
    <location>
        <begin position="1"/>
        <end position="24"/>
    </location>
</feature>
<evidence type="ECO:0000259" key="5">
    <source>
        <dbReference type="PROSITE" id="PS50093"/>
    </source>
</evidence>
<dbReference type="InterPro" id="IPR000601">
    <property type="entry name" value="PKD_dom"/>
</dbReference>
<dbReference type="Proteomes" id="UP000554837">
    <property type="component" value="Unassembled WGS sequence"/>
</dbReference>
<evidence type="ECO:0000259" key="6">
    <source>
        <dbReference type="PROSITE" id="PS52035"/>
    </source>
</evidence>
<dbReference type="Gene3D" id="2.60.40.10">
    <property type="entry name" value="Immunoglobulins"/>
    <property type="match status" value="1"/>
</dbReference>
<reference evidence="7 8" key="1">
    <citation type="submission" date="2020-08" db="EMBL/GenBank/DDBJ databases">
        <title>Genomic Encyclopedia of Type Strains, Phase IV (KMG-IV): sequencing the most valuable type-strain genomes for metagenomic binning, comparative biology and taxonomic classification.</title>
        <authorList>
            <person name="Goeker M."/>
        </authorList>
    </citation>
    <scope>NUCLEOTIDE SEQUENCE [LARGE SCALE GENOMIC DNA]</scope>
    <source>
        <strain evidence="7 8">DSM 23958</strain>
    </source>
</reference>
<protein>
    <submittedName>
        <fullName evidence="7">PKD repeat protein</fullName>
    </submittedName>
</protein>
<keyword evidence="4" id="KW-0732">Signal</keyword>
<comment type="cofactor">
    <cofactor evidence="1">
        <name>Zn(2+)</name>
        <dbReference type="ChEBI" id="CHEBI:29105"/>
    </cofactor>
</comment>
<evidence type="ECO:0000256" key="1">
    <source>
        <dbReference type="ARBA" id="ARBA00001947"/>
    </source>
</evidence>
<evidence type="ECO:0000256" key="4">
    <source>
        <dbReference type="SAM" id="SignalP"/>
    </source>
</evidence>
<feature type="active site" description="Proton donor/acceptor" evidence="3">
    <location>
        <position position="418"/>
    </location>
</feature>
<dbReference type="InterPro" id="IPR000834">
    <property type="entry name" value="Peptidase_M14"/>
</dbReference>
<dbReference type="InterPro" id="IPR013783">
    <property type="entry name" value="Ig-like_fold"/>
</dbReference>
<dbReference type="Gene3D" id="2.60.120.380">
    <property type="match status" value="1"/>
</dbReference>
<dbReference type="SUPFAM" id="SSF53187">
    <property type="entry name" value="Zn-dependent exopeptidases"/>
    <property type="match status" value="1"/>
</dbReference>
<dbReference type="InterPro" id="IPR022409">
    <property type="entry name" value="PKD/Chitinase_dom"/>
</dbReference>
<comment type="similarity">
    <text evidence="2 3">Belongs to the peptidase M14 family.</text>
</comment>
<dbReference type="InterPro" id="IPR035986">
    <property type="entry name" value="PKD_dom_sf"/>
</dbReference>
<dbReference type="Pfam" id="PF00246">
    <property type="entry name" value="Peptidase_M14"/>
    <property type="match status" value="1"/>
</dbReference>
<evidence type="ECO:0000313" key="7">
    <source>
        <dbReference type="EMBL" id="MBB5205862.1"/>
    </source>
</evidence>
<feature type="domain" description="PKD" evidence="5">
    <location>
        <begin position="593"/>
        <end position="657"/>
    </location>
</feature>
<dbReference type="SUPFAM" id="SSF89260">
    <property type="entry name" value="Collagen-binding domain"/>
    <property type="match status" value="1"/>
</dbReference>
<organism evidence="7 8">
    <name type="scientific">Inhella inkyongensis</name>
    <dbReference type="NCBI Taxonomy" id="392593"/>
    <lineage>
        <taxon>Bacteria</taxon>
        <taxon>Pseudomonadati</taxon>
        <taxon>Pseudomonadota</taxon>
        <taxon>Betaproteobacteria</taxon>
        <taxon>Burkholderiales</taxon>
        <taxon>Sphaerotilaceae</taxon>
        <taxon>Inhella</taxon>
    </lineage>
</organism>
<dbReference type="Pfam" id="PF18911">
    <property type="entry name" value="PKD_4"/>
    <property type="match status" value="1"/>
</dbReference>
<dbReference type="PROSITE" id="PS52035">
    <property type="entry name" value="PEPTIDASE_M14"/>
    <property type="match status" value="1"/>
</dbReference>
<comment type="caution">
    <text evidence="7">The sequence shown here is derived from an EMBL/GenBank/DDBJ whole genome shotgun (WGS) entry which is preliminary data.</text>
</comment>
<dbReference type="SUPFAM" id="SSF49299">
    <property type="entry name" value="PKD domain"/>
    <property type="match status" value="1"/>
</dbReference>
<dbReference type="CDD" id="cd06226">
    <property type="entry name" value="M14_CPT_like"/>
    <property type="match status" value="1"/>
</dbReference>
<accession>A0A840S8C0</accession>
<dbReference type="GO" id="GO:0008270">
    <property type="term" value="F:zinc ion binding"/>
    <property type="evidence" value="ECO:0007669"/>
    <property type="project" value="InterPro"/>
</dbReference>
<name>A0A840S8C0_9BURK</name>
<dbReference type="PANTHER" id="PTHR11705:SF119">
    <property type="entry name" value="OS02G0119300 PROTEIN"/>
    <property type="match status" value="1"/>
</dbReference>
<dbReference type="GO" id="GO:0005615">
    <property type="term" value="C:extracellular space"/>
    <property type="evidence" value="ECO:0007669"/>
    <property type="project" value="TreeGrafter"/>
</dbReference>
<feature type="domain" description="Peptidase M14" evidence="6">
    <location>
        <begin position="136"/>
        <end position="448"/>
    </location>
</feature>
<dbReference type="PROSITE" id="PS50093">
    <property type="entry name" value="PKD"/>
    <property type="match status" value="1"/>
</dbReference>
<proteinExistence type="inferred from homology"/>